<protein>
    <submittedName>
        <fullName evidence="7">CSON010392 protein</fullName>
    </submittedName>
</protein>
<dbReference type="EMBL" id="UFQT01000041">
    <property type="protein sequence ID" value="SSX18671.1"/>
    <property type="molecule type" value="Genomic_DNA"/>
</dbReference>
<evidence type="ECO:0000256" key="4">
    <source>
        <dbReference type="ARBA" id="ARBA00023136"/>
    </source>
</evidence>
<dbReference type="OMA" id="DFHHFAF"/>
<feature type="transmembrane region" description="Helical" evidence="5">
    <location>
        <begin position="135"/>
        <end position="155"/>
    </location>
</feature>
<dbReference type="VEuPathDB" id="VectorBase:CSON010392"/>
<keyword evidence="4 5" id="KW-0472">Membrane</keyword>
<evidence type="ECO:0000256" key="3">
    <source>
        <dbReference type="ARBA" id="ARBA00022989"/>
    </source>
</evidence>
<feature type="transmembrane region" description="Helical" evidence="5">
    <location>
        <begin position="44"/>
        <end position="67"/>
    </location>
</feature>
<keyword evidence="2 5" id="KW-0812">Transmembrane</keyword>
<reference evidence="7" key="1">
    <citation type="submission" date="2018-07" db="EMBL/GenBank/DDBJ databases">
        <authorList>
            <person name="Quirk P.G."/>
            <person name="Krulwich T.A."/>
        </authorList>
    </citation>
    <scope>NUCLEOTIDE SEQUENCE</scope>
</reference>
<dbReference type="GO" id="GO:0016491">
    <property type="term" value="F:oxidoreductase activity"/>
    <property type="evidence" value="ECO:0007669"/>
    <property type="project" value="InterPro"/>
</dbReference>
<dbReference type="InterPro" id="IPR050307">
    <property type="entry name" value="Sterol_Desaturase_Related"/>
</dbReference>
<feature type="transmembrane region" description="Helical" evidence="5">
    <location>
        <begin position="176"/>
        <end position="194"/>
    </location>
</feature>
<dbReference type="GO" id="GO:0016020">
    <property type="term" value="C:membrane"/>
    <property type="evidence" value="ECO:0007669"/>
    <property type="project" value="UniProtKB-SubCell"/>
</dbReference>
<name>A0A336LPF1_CULSO</name>
<feature type="transmembrane region" description="Helical" evidence="5">
    <location>
        <begin position="101"/>
        <end position="120"/>
    </location>
</feature>
<dbReference type="InterPro" id="IPR006694">
    <property type="entry name" value="Fatty_acid_hydroxylase"/>
</dbReference>
<dbReference type="AlphaFoldDB" id="A0A336LPF1"/>
<comment type="subcellular location">
    <subcellularLocation>
        <location evidence="1">Membrane</location>
    </subcellularLocation>
</comment>
<dbReference type="GO" id="GO:0008610">
    <property type="term" value="P:lipid biosynthetic process"/>
    <property type="evidence" value="ECO:0007669"/>
    <property type="project" value="InterPro"/>
</dbReference>
<sequence length="295" mass="34955">MSLLLEPFDTSAKHLKFFWSSSGTFWQSSWDYLLDLIGDDPKFLWVWGTSFITIAWYWIFGSFYIFMDLTNKPAFLRKYKTQPGTNEPVDKKKLFQVIRQVLFNQFFVSIPLLMISYPIAEWCGCLNEVRTLPTFHKIVFDLILFILIEEVGFYYSHRFLHAKFIYKYLHKQHHEWTAPIAITAIYAHPIEHILSNLMPIVIGIFIVGSHISTTWIWFLLAITNTINDHSGYHLPMMHSPEFHDFHHLKFTNCFGVLGVLDWIHGTDQMFRKTKVYARHKVLLSTKSMREMYPDQ</sequence>
<feature type="transmembrane region" description="Helical" evidence="5">
    <location>
        <begin position="200"/>
        <end position="222"/>
    </location>
</feature>
<accession>A0A336LPF1</accession>
<evidence type="ECO:0000259" key="6">
    <source>
        <dbReference type="Pfam" id="PF04116"/>
    </source>
</evidence>
<evidence type="ECO:0000256" key="2">
    <source>
        <dbReference type="ARBA" id="ARBA00022692"/>
    </source>
</evidence>
<evidence type="ECO:0000313" key="7">
    <source>
        <dbReference type="EMBL" id="SSX18671.1"/>
    </source>
</evidence>
<organism evidence="7">
    <name type="scientific">Culicoides sonorensis</name>
    <name type="common">Biting midge</name>
    <dbReference type="NCBI Taxonomy" id="179676"/>
    <lineage>
        <taxon>Eukaryota</taxon>
        <taxon>Metazoa</taxon>
        <taxon>Ecdysozoa</taxon>
        <taxon>Arthropoda</taxon>
        <taxon>Hexapoda</taxon>
        <taxon>Insecta</taxon>
        <taxon>Pterygota</taxon>
        <taxon>Neoptera</taxon>
        <taxon>Endopterygota</taxon>
        <taxon>Diptera</taxon>
        <taxon>Nematocera</taxon>
        <taxon>Chironomoidea</taxon>
        <taxon>Ceratopogonidae</taxon>
        <taxon>Ceratopogoninae</taxon>
        <taxon>Culicoides</taxon>
        <taxon>Monoculicoides</taxon>
    </lineage>
</organism>
<dbReference type="GO" id="GO:0005506">
    <property type="term" value="F:iron ion binding"/>
    <property type="evidence" value="ECO:0007669"/>
    <property type="project" value="InterPro"/>
</dbReference>
<feature type="domain" description="Fatty acid hydroxylase" evidence="6">
    <location>
        <begin position="143"/>
        <end position="266"/>
    </location>
</feature>
<evidence type="ECO:0000256" key="5">
    <source>
        <dbReference type="SAM" id="Phobius"/>
    </source>
</evidence>
<dbReference type="Pfam" id="PF04116">
    <property type="entry name" value="FA_hydroxylase"/>
    <property type="match status" value="1"/>
</dbReference>
<evidence type="ECO:0000256" key="1">
    <source>
        <dbReference type="ARBA" id="ARBA00004370"/>
    </source>
</evidence>
<keyword evidence="3 5" id="KW-1133">Transmembrane helix</keyword>
<gene>
    <name evidence="7" type="primary">CSON010392</name>
</gene>
<dbReference type="PANTHER" id="PTHR11863">
    <property type="entry name" value="STEROL DESATURASE"/>
    <property type="match status" value="1"/>
</dbReference>
<proteinExistence type="predicted"/>